<keyword evidence="1" id="KW-1133">Transmembrane helix</keyword>
<keyword evidence="1" id="KW-0472">Membrane</keyword>
<dbReference type="EMBL" id="BQNB010014251">
    <property type="protein sequence ID" value="GJT25925.1"/>
    <property type="molecule type" value="Genomic_DNA"/>
</dbReference>
<comment type="caution">
    <text evidence="2">The sequence shown here is derived from an EMBL/GenBank/DDBJ whole genome shotgun (WGS) entry which is preliminary data.</text>
</comment>
<reference evidence="2" key="1">
    <citation type="journal article" date="2022" name="Int. J. Mol. Sci.">
        <title>Draft Genome of Tanacetum Coccineum: Genomic Comparison of Closely Related Tanacetum-Family Plants.</title>
        <authorList>
            <person name="Yamashiro T."/>
            <person name="Shiraishi A."/>
            <person name="Nakayama K."/>
            <person name="Satake H."/>
        </authorList>
    </citation>
    <scope>NUCLEOTIDE SEQUENCE</scope>
</reference>
<dbReference type="PANTHER" id="PTHR33116">
    <property type="entry name" value="REVERSE TRANSCRIPTASE ZINC-BINDING DOMAIN-CONTAINING PROTEIN-RELATED-RELATED"/>
    <property type="match status" value="1"/>
</dbReference>
<accession>A0ABQ5CG65</accession>
<protein>
    <recommendedName>
        <fullName evidence="4">Reverse transcriptase</fullName>
    </recommendedName>
</protein>
<feature type="transmembrane region" description="Helical" evidence="1">
    <location>
        <begin position="21"/>
        <end position="41"/>
    </location>
</feature>
<gene>
    <name evidence="2" type="ORF">Tco_0895862</name>
</gene>
<evidence type="ECO:0008006" key="4">
    <source>
        <dbReference type="Google" id="ProtNLM"/>
    </source>
</evidence>
<dbReference type="PANTHER" id="PTHR33116:SF84">
    <property type="entry name" value="RNA-DIRECTED DNA POLYMERASE"/>
    <property type="match status" value="1"/>
</dbReference>
<keyword evidence="3" id="KW-1185">Reference proteome</keyword>
<organism evidence="2 3">
    <name type="scientific">Tanacetum coccineum</name>
    <dbReference type="NCBI Taxonomy" id="301880"/>
    <lineage>
        <taxon>Eukaryota</taxon>
        <taxon>Viridiplantae</taxon>
        <taxon>Streptophyta</taxon>
        <taxon>Embryophyta</taxon>
        <taxon>Tracheophyta</taxon>
        <taxon>Spermatophyta</taxon>
        <taxon>Magnoliopsida</taxon>
        <taxon>eudicotyledons</taxon>
        <taxon>Gunneridae</taxon>
        <taxon>Pentapetalae</taxon>
        <taxon>asterids</taxon>
        <taxon>campanulids</taxon>
        <taxon>Asterales</taxon>
        <taxon>Asteraceae</taxon>
        <taxon>Asteroideae</taxon>
        <taxon>Anthemideae</taxon>
        <taxon>Anthemidinae</taxon>
        <taxon>Tanacetum</taxon>
    </lineage>
</organism>
<sequence>MRVRLDKDDKEVTRSNLVAKVVMEVLGFLLGDMVLAILNVLPFEEDTLPVKYLGIPLVSSRLAYRDFKELVEKVQNRINNWKNKFLSFAGRLKLIQSMIASMHVYWSSVFILPLRIMSDIEQLTRSFLWCNGEMCRGKAKVAWEDIFLPKDEGGLGI</sequence>
<evidence type="ECO:0000313" key="2">
    <source>
        <dbReference type="EMBL" id="GJT25925.1"/>
    </source>
</evidence>
<dbReference type="Proteomes" id="UP001151760">
    <property type="component" value="Unassembled WGS sequence"/>
</dbReference>
<evidence type="ECO:0000256" key="1">
    <source>
        <dbReference type="SAM" id="Phobius"/>
    </source>
</evidence>
<feature type="transmembrane region" description="Helical" evidence="1">
    <location>
        <begin position="94"/>
        <end position="116"/>
    </location>
</feature>
<keyword evidence="1" id="KW-0812">Transmembrane</keyword>
<evidence type="ECO:0000313" key="3">
    <source>
        <dbReference type="Proteomes" id="UP001151760"/>
    </source>
</evidence>
<proteinExistence type="predicted"/>
<name>A0ABQ5CG65_9ASTR</name>
<reference evidence="2" key="2">
    <citation type="submission" date="2022-01" db="EMBL/GenBank/DDBJ databases">
        <authorList>
            <person name="Yamashiro T."/>
            <person name="Shiraishi A."/>
            <person name="Satake H."/>
            <person name="Nakayama K."/>
        </authorList>
    </citation>
    <scope>NUCLEOTIDE SEQUENCE</scope>
</reference>